<gene>
    <name evidence="2" type="ORF">BT96DRAFT_914993</name>
</gene>
<feature type="compositionally biased region" description="Polar residues" evidence="1">
    <location>
        <begin position="9"/>
        <end position="20"/>
    </location>
</feature>
<evidence type="ECO:0000313" key="2">
    <source>
        <dbReference type="EMBL" id="KAE9406825.1"/>
    </source>
</evidence>
<protein>
    <submittedName>
        <fullName evidence="2">Uncharacterized protein</fullName>
    </submittedName>
</protein>
<feature type="compositionally biased region" description="Low complexity" evidence="1">
    <location>
        <begin position="226"/>
        <end position="238"/>
    </location>
</feature>
<organism evidence="2 3">
    <name type="scientific">Gymnopus androsaceus JB14</name>
    <dbReference type="NCBI Taxonomy" id="1447944"/>
    <lineage>
        <taxon>Eukaryota</taxon>
        <taxon>Fungi</taxon>
        <taxon>Dikarya</taxon>
        <taxon>Basidiomycota</taxon>
        <taxon>Agaricomycotina</taxon>
        <taxon>Agaricomycetes</taxon>
        <taxon>Agaricomycetidae</taxon>
        <taxon>Agaricales</taxon>
        <taxon>Marasmiineae</taxon>
        <taxon>Omphalotaceae</taxon>
        <taxon>Gymnopus</taxon>
    </lineage>
</organism>
<dbReference type="AlphaFoldDB" id="A0A6A4IDJ4"/>
<keyword evidence="3" id="KW-1185">Reference proteome</keyword>
<proteinExistence type="predicted"/>
<feature type="region of interest" description="Disordered" evidence="1">
    <location>
        <begin position="209"/>
        <end position="279"/>
    </location>
</feature>
<dbReference type="Proteomes" id="UP000799118">
    <property type="component" value="Unassembled WGS sequence"/>
</dbReference>
<feature type="region of interest" description="Disordered" evidence="1">
    <location>
        <begin position="1"/>
        <end position="65"/>
    </location>
</feature>
<name>A0A6A4IDJ4_9AGAR</name>
<sequence length="310" mass="34909">MGRPLWSTKYPTFTPESTSKGPGRWNPDHPDPNSEEFFKGRLNFQSHEAAATDAPATSSSSAFDWDAAMSSDLRRTQVLDSIRRRVRAANEYRRQALHDETAQSSTATALSAPLRPISSLSSDSDSEDDLYGIMRFADPDSLARPPRAATSSSEPQSQPTSYRNYAANLEPSEIRDRIRNVQDRLQGSRRRLVDILRLDRERIREMERQLRSATDRQTLRREEVSSHSANRSAALSSSRTRRELLYSTLRSRNSSPIPSSSATGSASAPEASGFGSDEEIRRSVEIARSVFRRQRLREIEASRNRNPLIP</sequence>
<feature type="compositionally biased region" description="Basic and acidic residues" evidence="1">
    <location>
        <begin position="26"/>
        <end position="39"/>
    </location>
</feature>
<dbReference type="EMBL" id="ML769399">
    <property type="protein sequence ID" value="KAE9406825.1"/>
    <property type="molecule type" value="Genomic_DNA"/>
</dbReference>
<feature type="compositionally biased region" description="Basic and acidic residues" evidence="1">
    <location>
        <begin position="209"/>
        <end position="225"/>
    </location>
</feature>
<evidence type="ECO:0000256" key="1">
    <source>
        <dbReference type="SAM" id="MobiDB-lite"/>
    </source>
</evidence>
<dbReference type="OrthoDB" id="2988787at2759"/>
<feature type="compositionally biased region" description="Low complexity" evidence="1">
    <location>
        <begin position="49"/>
        <end position="62"/>
    </location>
</feature>
<reference evidence="2" key="1">
    <citation type="journal article" date="2019" name="Environ. Microbiol.">
        <title>Fungal ecological strategies reflected in gene transcription - a case study of two litter decomposers.</title>
        <authorList>
            <person name="Barbi F."/>
            <person name="Kohler A."/>
            <person name="Barry K."/>
            <person name="Baskaran P."/>
            <person name="Daum C."/>
            <person name="Fauchery L."/>
            <person name="Ihrmark K."/>
            <person name="Kuo A."/>
            <person name="LaButti K."/>
            <person name="Lipzen A."/>
            <person name="Morin E."/>
            <person name="Grigoriev I.V."/>
            <person name="Henrissat B."/>
            <person name="Lindahl B."/>
            <person name="Martin F."/>
        </authorList>
    </citation>
    <scope>NUCLEOTIDE SEQUENCE</scope>
    <source>
        <strain evidence="2">JB14</strain>
    </source>
</reference>
<feature type="compositionally biased region" description="Low complexity" evidence="1">
    <location>
        <begin position="245"/>
        <end position="272"/>
    </location>
</feature>
<feature type="region of interest" description="Disordered" evidence="1">
    <location>
        <begin position="138"/>
        <end position="162"/>
    </location>
</feature>
<feature type="compositionally biased region" description="Low complexity" evidence="1">
    <location>
        <begin position="148"/>
        <end position="161"/>
    </location>
</feature>
<accession>A0A6A4IDJ4</accession>
<evidence type="ECO:0000313" key="3">
    <source>
        <dbReference type="Proteomes" id="UP000799118"/>
    </source>
</evidence>